<comment type="pathway">
    <text evidence="3">Amino-acid degradation; 4-aminobutanoate degradation.</text>
</comment>
<name>A0A543NG59_9ACTN</name>
<dbReference type="Proteomes" id="UP000317422">
    <property type="component" value="Unassembled WGS sequence"/>
</dbReference>
<protein>
    <recommendedName>
        <fullName evidence="12">(S)-3-amino-2-methylpropionate transaminase</fullName>
        <ecNumber evidence="6">2.6.1.19</ecNumber>
        <ecNumber evidence="5">2.6.1.22</ecNumber>
    </recommendedName>
    <alternativeName>
        <fullName evidence="13">GABA aminotransferase</fullName>
    </alternativeName>
    <alternativeName>
        <fullName evidence="11">Gamma-amino-N-butyrate transaminase</fullName>
    </alternativeName>
    <alternativeName>
        <fullName evidence="15">Glutamate:succinic semialdehyde transaminase</fullName>
    </alternativeName>
    <alternativeName>
        <fullName evidence="10">L-AIBAT</fullName>
    </alternativeName>
</protein>
<dbReference type="InterPro" id="IPR015421">
    <property type="entry name" value="PyrdxlP-dep_Trfase_major"/>
</dbReference>
<dbReference type="EC" id="2.6.1.22" evidence="5"/>
<accession>A0A543NG59</accession>
<dbReference type="InterPro" id="IPR015422">
    <property type="entry name" value="PyrdxlP-dep_Trfase_small"/>
</dbReference>
<proteinExistence type="inferred from homology"/>
<evidence type="ECO:0000256" key="11">
    <source>
        <dbReference type="ARBA" id="ARBA00030204"/>
    </source>
</evidence>
<dbReference type="PANTHER" id="PTHR11986">
    <property type="entry name" value="AMINOTRANSFERASE CLASS III"/>
    <property type="match status" value="1"/>
</dbReference>
<dbReference type="Gene3D" id="3.90.1150.10">
    <property type="entry name" value="Aspartate Aminotransferase, domain 1"/>
    <property type="match status" value="1"/>
</dbReference>
<evidence type="ECO:0000256" key="9">
    <source>
        <dbReference type="ARBA" id="ARBA00022898"/>
    </source>
</evidence>
<evidence type="ECO:0000256" key="10">
    <source>
        <dbReference type="ARBA" id="ARBA00029760"/>
    </source>
</evidence>
<evidence type="ECO:0000256" key="14">
    <source>
        <dbReference type="ARBA" id="ARBA00048021"/>
    </source>
</evidence>
<dbReference type="InterPro" id="IPR050103">
    <property type="entry name" value="Class-III_PLP-dep_AT"/>
</dbReference>
<dbReference type="OrthoDB" id="3204291at2"/>
<dbReference type="InterPro" id="IPR049704">
    <property type="entry name" value="Aminotrans_3_PPA_site"/>
</dbReference>
<dbReference type="NCBIfam" id="NF004714">
    <property type="entry name" value="PRK06058.1"/>
    <property type="match status" value="1"/>
</dbReference>
<reference evidence="17 18" key="1">
    <citation type="submission" date="2019-06" db="EMBL/GenBank/DDBJ databases">
        <title>Sequencing the genomes of 1000 actinobacteria strains.</title>
        <authorList>
            <person name="Klenk H.-P."/>
        </authorList>
    </citation>
    <scope>NUCLEOTIDE SEQUENCE [LARGE SCALE GENOMIC DNA]</scope>
    <source>
        <strain evidence="17 18">DSM 45015</strain>
    </source>
</reference>
<comment type="cofactor">
    <cofactor evidence="2">
        <name>pyridoxal 5'-phosphate</name>
        <dbReference type="ChEBI" id="CHEBI:597326"/>
    </cofactor>
</comment>
<dbReference type="Pfam" id="PF00202">
    <property type="entry name" value="Aminotran_3"/>
    <property type="match status" value="1"/>
</dbReference>
<evidence type="ECO:0000256" key="8">
    <source>
        <dbReference type="ARBA" id="ARBA00022679"/>
    </source>
</evidence>
<dbReference type="InterPro" id="IPR005814">
    <property type="entry name" value="Aminotrans_3"/>
</dbReference>
<sequence length="446" mass="47047">MASTDVAQSRRVVTEIPGPKSRALQERKAAATAPGVGSVLPVYVDRAGGGIVEDVDGNALIDFGSGIAVTSVGNAAPQVVERASEQLARFTHTCFMVNPYESYVQVCEELNRLTPGRHEKRSLLLNSGAEAVENAVKIARNATGRPAVVVFDHAYHGRTNLTMALTAKNMPYKEGFGPLAGDVYRMPMAYPFRWPGDSRECGPEAARQCIDQITTQIGAQNVAAVLIEPIQGEGGFIEPAEGFLPQLADFCRDNGIAFVADEVQTGFARTGHMFACEHEGVVPDLITTAKGIAGGLPLGAVTGRADLMDAVHAGGLGGTYGGNPAACAAALATMEAIESQGLVERAGRIGETVLARLRALADRHGIIGDVRGRGAMVALELVNGPADSTPNQDAVKRVLRYCHERGLVLLTAGTYGNVIRLLPPLVIGDDLLDEGLSILEEAFEQL</sequence>
<gene>
    <name evidence="17" type="ORF">FHX37_0667</name>
</gene>
<evidence type="ECO:0000256" key="3">
    <source>
        <dbReference type="ARBA" id="ARBA00005176"/>
    </source>
</evidence>
<dbReference type="GO" id="GO:0047298">
    <property type="term" value="F:(S)-3-amino-2-methylpropionate transaminase activity"/>
    <property type="evidence" value="ECO:0007669"/>
    <property type="project" value="UniProtKB-EC"/>
</dbReference>
<keyword evidence="9 16" id="KW-0663">Pyridoxal phosphate</keyword>
<keyword evidence="8 17" id="KW-0808">Transferase</keyword>
<evidence type="ECO:0000313" key="18">
    <source>
        <dbReference type="Proteomes" id="UP000317422"/>
    </source>
</evidence>
<evidence type="ECO:0000256" key="7">
    <source>
        <dbReference type="ARBA" id="ARBA00022576"/>
    </source>
</evidence>
<dbReference type="AlphaFoldDB" id="A0A543NG59"/>
<dbReference type="PANTHER" id="PTHR11986:SF58">
    <property type="entry name" value="LEUCINE_METHIONINE RACEMASE"/>
    <property type="match status" value="1"/>
</dbReference>
<organism evidence="17 18">
    <name type="scientific">Haloactinospora alba</name>
    <dbReference type="NCBI Taxonomy" id="405555"/>
    <lineage>
        <taxon>Bacteria</taxon>
        <taxon>Bacillati</taxon>
        <taxon>Actinomycetota</taxon>
        <taxon>Actinomycetes</taxon>
        <taxon>Streptosporangiales</taxon>
        <taxon>Nocardiopsidaceae</taxon>
        <taxon>Haloactinospora</taxon>
    </lineage>
</organism>
<dbReference type="PROSITE" id="PS00600">
    <property type="entry name" value="AA_TRANSFER_CLASS_3"/>
    <property type="match status" value="1"/>
</dbReference>
<comment type="catalytic activity">
    <reaction evidence="1">
        <text>(S)-3-amino-2-methylpropanoate + 2-oxoglutarate = 2-methyl-3-oxopropanoate + L-glutamate</text>
        <dbReference type="Rhea" id="RHEA:13993"/>
        <dbReference type="ChEBI" id="CHEBI:16810"/>
        <dbReference type="ChEBI" id="CHEBI:29985"/>
        <dbReference type="ChEBI" id="CHEBI:57700"/>
        <dbReference type="ChEBI" id="CHEBI:58655"/>
        <dbReference type="EC" id="2.6.1.22"/>
    </reaction>
</comment>
<dbReference type="RefSeq" id="WP_141921991.1">
    <property type="nucleotide sequence ID" value="NZ_VFQC01000001.1"/>
</dbReference>
<evidence type="ECO:0000256" key="2">
    <source>
        <dbReference type="ARBA" id="ARBA00001933"/>
    </source>
</evidence>
<dbReference type="GO" id="GO:0034386">
    <property type="term" value="F:4-aminobutyrate:2-oxoglutarate transaminase activity"/>
    <property type="evidence" value="ECO:0007669"/>
    <property type="project" value="UniProtKB-EC"/>
</dbReference>
<dbReference type="GO" id="GO:0030170">
    <property type="term" value="F:pyridoxal phosphate binding"/>
    <property type="evidence" value="ECO:0007669"/>
    <property type="project" value="InterPro"/>
</dbReference>
<evidence type="ECO:0000256" key="5">
    <source>
        <dbReference type="ARBA" id="ARBA00012876"/>
    </source>
</evidence>
<evidence type="ECO:0000313" key="17">
    <source>
        <dbReference type="EMBL" id="TQN30783.1"/>
    </source>
</evidence>
<evidence type="ECO:0000256" key="13">
    <source>
        <dbReference type="ARBA" id="ARBA00031787"/>
    </source>
</evidence>
<dbReference type="EC" id="2.6.1.19" evidence="6"/>
<keyword evidence="18" id="KW-1185">Reference proteome</keyword>
<dbReference type="GO" id="GO:0009448">
    <property type="term" value="P:gamma-aminobutyric acid metabolic process"/>
    <property type="evidence" value="ECO:0007669"/>
    <property type="project" value="InterPro"/>
</dbReference>
<dbReference type="FunFam" id="3.40.640.10:FF:000013">
    <property type="entry name" value="4-aminobutyrate aminotransferase"/>
    <property type="match status" value="1"/>
</dbReference>
<dbReference type="SUPFAM" id="SSF53383">
    <property type="entry name" value="PLP-dependent transferases"/>
    <property type="match status" value="1"/>
</dbReference>
<dbReference type="InterPro" id="IPR004632">
    <property type="entry name" value="4NH2But_aminotransferase_bac"/>
</dbReference>
<dbReference type="Gene3D" id="3.40.640.10">
    <property type="entry name" value="Type I PLP-dependent aspartate aminotransferase-like (Major domain)"/>
    <property type="match status" value="1"/>
</dbReference>
<evidence type="ECO:0000256" key="15">
    <source>
        <dbReference type="ARBA" id="ARBA00050054"/>
    </source>
</evidence>
<comment type="similarity">
    <text evidence="4 16">Belongs to the class-III pyridoxal-phosphate-dependent aminotransferase family.</text>
</comment>
<evidence type="ECO:0000256" key="6">
    <source>
        <dbReference type="ARBA" id="ARBA00012912"/>
    </source>
</evidence>
<dbReference type="EMBL" id="VFQC01000001">
    <property type="protein sequence ID" value="TQN30783.1"/>
    <property type="molecule type" value="Genomic_DNA"/>
</dbReference>
<dbReference type="PIRSF" id="PIRSF000521">
    <property type="entry name" value="Transaminase_4ab_Lys_Orn"/>
    <property type="match status" value="1"/>
</dbReference>
<evidence type="ECO:0000256" key="16">
    <source>
        <dbReference type="RuleBase" id="RU003560"/>
    </source>
</evidence>
<dbReference type="InterPro" id="IPR015424">
    <property type="entry name" value="PyrdxlP-dep_Trfase"/>
</dbReference>
<dbReference type="CDD" id="cd00610">
    <property type="entry name" value="OAT_like"/>
    <property type="match status" value="1"/>
</dbReference>
<evidence type="ECO:0000256" key="4">
    <source>
        <dbReference type="ARBA" id="ARBA00008954"/>
    </source>
</evidence>
<dbReference type="GO" id="GO:0042802">
    <property type="term" value="F:identical protein binding"/>
    <property type="evidence" value="ECO:0007669"/>
    <property type="project" value="TreeGrafter"/>
</dbReference>
<comment type="catalytic activity">
    <reaction evidence="14">
        <text>4-aminobutanoate + 2-oxoglutarate = succinate semialdehyde + L-glutamate</text>
        <dbReference type="Rhea" id="RHEA:23352"/>
        <dbReference type="ChEBI" id="CHEBI:16810"/>
        <dbReference type="ChEBI" id="CHEBI:29985"/>
        <dbReference type="ChEBI" id="CHEBI:57706"/>
        <dbReference type="ChEBI" id="CHEBI:59888"/>
        <dbReference type="EC" id="2.6.1.19"/>
    </reaction>
</comment>
<dbReference type="NCBIfam" id="TIGR00700">
    <property type="entry name" value="GABAtrnsam"/>
    <property type="match status" value="1"/>
</dbReference>
<comment type="caution">
    <text evidence="17">The sequence shown here is derived from an EMBL/GenBank/DDBJ whole genome shotgun (WGS) entry which is preliminary data.</text>
</comment>
<keyword evidence="7 17" id="KW-0032">Aminotransferase</keyword>
<evidence type="ECO:0000256" key="12">
    <source>
        <dbReference type="ARBA" id="ARBA00030857"/>
    </source>
</evidence>
<evidence type="ECO:0000256" key="1">
    <source>
        <dbReference type="ARBA" id="ARBA00001750"/>
    </source>
</evidence>